<protein>
    <submittedName>
        <fullName evidence="1">RNase H domain-containing protein</fullName>
    </submittedName>
</protein>
<keyword evidence="2" id="KW-1185">Reference proteome</keyword>
<accession>A0A8X6N124</accession>
<comment type="caution">
    <text evidence="1">The sequence shown here is derived from an EMBL/GenBank/DDBJ whole genome shotgun (WGS) entry which is preliminary data.</text>
</comment>
<reference evidence="1" key="1">
    <citation type="submission" date="2020-08" db="EMBL/GenBank/DDBJ databases">
        <title>Multicomponent nature underlies the extraordinary mechanical properties of spider dragline silk.</title>
        <authorList>
            <person name="Kono N."/>
            <person name="Nakamura H."/>
            <person name="Mori M."/>
            <person name="Yoshida Y."/>
            <person name="Ohtoshi R."/>
            <person name="Malay A.D."/>
            <person name="Moran D.A.P."/>
            <person name="Tomita M."/>
            <person name="Numata K."/>
            <person name="Arakawa K."/>
        </authorList>
    </citation>
    <scope>NUCLEOTIDE SEQUENCE</scope>
</reference>
<dbReference type="AlphaFoldDB" id="A0A8X6N124"/>
<sequence>MGVNRIQVGQVVVSMLKPNNTYILTNIKSPFQYLKNWPKILKKTGQEIISKIVKLSQNSRVCIQWILSHVEVFGNEMADFLTKEENAFPSAPLSEHFVFKIFSFHSEKSNFTWKVPPALDWYEGNRSGQSLQSEGTRSAQTALVGLRSGHIKSLKFSDKEKTYSCCPCSRLASPAHLIDCTSQRQLWSEGVKTFTILVVW</sequence>
<dbReference type="GO" id="GO:0003676">
    <property type="term" value="F:nucleic acid binding"/>
    <property type="evidence" value="ECO:0007669"/>
    <property type="project" value="InterPro"/>
</dbReference>
<evidence type="ECO:0000313" key="1">
    <source>
        <dbReference type="EMBL" id="GFS87827.1"/>
    </source>
</evidence>
<dbReference type="OrthoDB" id="6434564at2759"/>
<organism evidence="1 2">
    <name type="scientific">Nephila pilipes</name>
    <name type="common">Giant wood spider</name>
    <name type="synonym">Nephila maculata</name>
    <dbReference type="NCBI Taxonomy" id="299642"/>
    <lineage>
        <taxon>Eukaryota</taxon>
        <taxon>Metazoa</taxon>
        <taxon>Ecdysozoa</taxon>
        <taxon>Arthropoda</taxon>
        <taxon>Chelicerata</taxon>
        <taxon>Arachnida</taxon>
        <taxon>Araneae</taxon>
        <taxon>Araneomorphae</taxon>
        <taxon>Entelegynae</taxon>
        <taxon>Araneoidea</taxon>
        <taxon>Nephilidae</taxon>
        <taxon>Nephila</taxon>
    </lineage>
</organism>
<gene>
    <name evidence="1" type="primary">AVEN_248590_1</name>
    <name evidence="1" type="ORF">NPIL_595551</name>
</gene>
<dbReference type="EMBL" id="BMAW01099003">
    <property type="protein sequence ID" value="GFS87827.1"/>
    <property type="molecule type" value="Genomic_DNA"/>
</dbReference>
<dbReference type="Proteomes" id="UP000887013">
    <property type="component" value="Unassembled WGS sequence"/>
</dbReference>
<dbReference type="InterPro" id="IPR036397">
    <property type="entry name" value="RNaseH_sf"/>
</dbReference>
<evidence type="ECO:0000313" key="2">
    <source>
        <dbReference type="Proteomes" id="UP000887013"/>
    </source>
</evidence>
<dbReference type="InterPro" id="IPR012337">
    <property type="entry name" value="RNaseH-like_sf"/>
</dbReference>
<name>A0A8X6N124_NEPPI</name>
<dbReference type="SUPFAM" id="SSF53098">
    <property type="entry name" value="Ribonuclease H-like"/>
    <property type="match status" value="1"/>
</dbReference>
<proteinExistence type="predicted"/>
<dbReference type="Gene3D" id="3.30.420.10">
    <property type="entry name" value="Ribonuclease H-like superfamily/Ribonuclease H"/>
    <property type="match status" value="1"/>
</dbReference>